<dbReference type="Proteomes" id="UP001239111">
    <property type="component" value="Chromosome 4"/>
</dbReference>
<evidence type="ECO:0000313" key="2">
    <source>
        <dbReference type="Proteomes" id="UP001239111"/>
    </source>
</evidence>
<feature type="non-terminal residue" evidence="1">
    <location>
        <position position="839"/>
    </location>
</feature>
<keyword evidence="2" id="KW-1185">Reference proteome</keyword>
<dbReference type="EMBL" id="CM056744">
    <property type="protein sequence ID" value="KAJ8667564.1"/>
    <property type="molecule type" value="Genomic_DNA"/>
</dbReference>
<gene>
    <name evidence="1" type="ORF">QAD02_009227</name>
</gene>
<organism evidence="1 2">
    <name type="scientific">Eretmocerus hayati</name>
    <dbReference type="NCBI Taxonomy" id="131215"/>
    <lineage>
        <taxon>Eukaryota</taxon>
        <taxon>Metazoa</taxon>
        <taxon>Ecdysozoa</taxon>
        <taxon>Arthropoda</taxon>
        <taxon>Hexapoda</taxon>
        <taxon>Insecta</taxon>
        <taxon>Pterygota</taxon>
        <taxon>Neoptera</taxon>
        <taxon>Endopterygota</taxon>
        <taxon>Hymenoptera</taxon>
        <taxon>Apocrita</taxon>
        <taxon>Proctotrupomorpha</taxon>
        <taxon>Chalcidoidea</taxon>
        <taxon>Aphelinidae</taxon>
        <taxon>Aphelininae</taxon>
        <taxon>Eretmocerus</taxon>
    </lineage>
</organism>
<protein>
    <submittedName>
        <fullName evidence="1">Uncharacterized protein</fullName>
    </submittedName>
</protein>
<name>A0ACC2NB57_9HYME</name>
<accession>A0ACC2NB57</accession>
<proteinExistence type="predicted"/>
<sequence length="839" mass="95191">MLRSLKFVQKLNLAVGPQRLASHRVAISNPTETRVSSGCYHCLYDDSVSVPYMKNHQHRRNYVTQVATQQIEPIQTRNRFGVFEGIDNQIKRHGKIFIDDVHTGLQIAKQRGNLTSSEALLLLRACGDYLIQESIECRRALTETVWQTIKDLGTSTDAFHYNAYILVNLENETDFSPVDILLEMKGKGIEPNRVTFQRLIDYYCGKGDIAGATKILEHMNEKGLPLNEKVFSSLIKGHSVSGDHSSAMKILEIMSNAGVEPTSITYTSILCAHARIGNIESIKQVKQDCQHKDIIFSDEEILEVVYVLAINKFSDLMDQVITILSSEQFHPNTSASSSYLSKLIHRDDVEAAYKLYKLVPTSGPDSPESYFIRRLVAGTKDVKKVISYCKLMSSGNQNDLLSLAIYTAFKKDRHFLAFPLLEALKESGGIIREHYFLPIFVSCRKNGDMKGINETLRLMISKYKINPSSNTIQEYVVPHITEDLKQKRQILLDTGISKPVTDTALLCYSLESNRFKEAANFIASINTVCYADKLLYYLRIHFQKNQDVKSLVEIVHHQFSARAIESTVTKEVLASEDDRRYSATHFSGAVLQSILRKLSKNEESTVSAILNGFVEKGMRIDSLFGEAIKRRMEDEGFDQALIDLVSKLMSDNLTLILYPLREETLQPTPKREQRSLEEALLRKDITRLSQSGNLEKIEEKLKEFESSHASYGAGTCCVILNHYLIHGKLNEAEKWYRRLSTNHPDITFRKPTLVRYANLLVLDGRVNDALEALKRFNYKGSNENDSNKERNATSNALVQNMRKTCPERVAELLEILESKKYFPSNTEAGIQAQLRVLID</sequence>
<reference evidence="1" key="1">
    <citation type="submission" date="2023-04" db="EMBL/GenBank/DDBJ databases">
        <title>A chromosome-level genome assembly of the parasitoid wasp Eretmocerus hayati.</title>
        <authorList>
            <person name="Zhong Y."/>
            <person name="Liu S."/>
            <person name="Liu Y."/>
        </authorList>
    </citation>
    <scope>NUCLEOTIDE SEQUENCE</scope>
    <source>
        <strain evidence="1">ZJU_SS_LIU_2023</strain>
    </source>
</reference>
<evidence type="ECO:0000313" key="1">
    <source>
        <dbReference type="EMBL" id="KAJ8667564.1"/>
    </source>
</evidence>
<comment type="caution">
    <text evidence="1">The sequence shown here is derived from an EMBL/GenBank/DDBJ whole genome shotgun (WGS) entry which is preliminary data.</text>
</comment>